<comment type="pathway">
    <text evidence="2">Protein biosynthesis; polypeptide chain elongation.</text>
</comment>
<dbReference type="InterPro" id="IPR011989">
    <property type="entry name" value="ARM-like"/>
</dbReference>
<gene>
    <name evidence="18" type="ORF">WJX73_004313</name>
</gene>
<dbReference type="SMART" id="SM00298">
    <property type="entry name" value="CHROMO"/>
    <property type="match status" value="1"/>
</dbReference>
<dbReference type="InterPro" id="IPR034085">
    <property type="entry name" value="TOG"/>
</dbReference>
<feature type="domain" description="ABC transporter" evidence="17">
    <location>
        <begin position="481"/>
        <end position="699"/>
    </location>
</feature>
<comment type="caution">
    <text evidence="18">The sequence shown here is derived from an EMBL/GenBank/DDBJ whole genome shotgun (WGS) entry which is preliminary data.</text>
</comment>
<evidence type="ECO:0000256" key="14">
    <source>
        <dbReference type="ARBA" id="ARBA00050045"/>
    </source>
</evidence>
<dbReference type="CDD" id="cd03221">
    <property type="entry name" value="ABCF_EF-3"/>
    <property type="match status" value="1"/>
</dbReference>
<dbReference type="PANTHER" id="PTHR19211:SF5">
    <property type="entry name" value="ELONGATION FACTOR 3A-RELATED"/>
    <property type="match status" value="1"/>
</dbReference>
<evidence type="ECO:0000256" key="4">
    <source>
        <dbReference type="ARBA" id="ARBA00022490"/>
    </source>
</evidence>
<feature type="region of interest" description="Disordered" evidence="16">
    <location>
        <begin position="1046"/>
        <end position="1089"/>
    </location>
</feature>
<dbReference type="InterPro" id="IPR017871">
    <property type="entry name" value="ABC_transporter-like_CS"/>
</dbReference>
<dbReference type="AlphaFoldDB" id="A0AAW1NPG0"/>
<proteinExistence type="inferred from homology"/>
<dbReference type="InterPro" id="IPR047036">
    <property type="entry name" value="EF3_4HB_sf"/>
</dbReference>
<sequence length="1089" mass="119294">MGEGGPTVMEPSQLAAVTQVNAKPDLQQADVTVANGNLENQQPNSQDVKGLDTATKMLARLAVADEAERKAASQEVVAFAKENGPEVIQTVELFQKLQSNIASSSADARHGALLAVAELCKEQGKFVEPTVATDFLSAIIKCFGDKNTEVRKVAMEAGTALIALVPAPAVRTIVMPTILKGIVPKENWMCKLGGLRLLDQLSDRLPKSVSAALPEVVPTLTETMADAKPQVKKAAMASMQKACSALSNKDIQPFVPNLISCLANPAEVAQCVHKLAATTFVQAVESPELCIMTPLLIRGLRDRTTAIKRKSALIIDNMSKVVNNPLDAAVFLPRLLPGVEQVSQEVSDPECRTVATSAVNTLKKVGADGTEKEQSLKLLVQDLAAVEAVVTRVLSSVAHEMELKGLVNVAAQYVAKLCHQLVAVRDFSQSSWEQSIVPYFTRLLGETEAHAAAEGILARCQEADQRAADAIAAAEDVEEGEDLCDCEFTLAYAAKLLLTNTRMHLKRGKVYGLCGPNGCGKSTLMREIAAGKVEGFPGPDVLRTVYVEHDIDASQSDMAVVEFVHKDPALQGSSHPEHEQVEQVLSSVGFTEEMQQMPVASLSGGWKMKLALARAMLMKADIMLLDEPTNHLDVNNVAWLAHYITNLPQVTSMIVSHDSGFLDKTCSHIIHYENCKLKTYRGNLSAFVKQKPEAQSYYELDASPLKFVLPEPGFLEGIKSKDRAILKMHRVGFGYPGMTRKVVSNVTVQCALNSRIAVVGANGAGKSTMVKLLTGELIPDEGTAWKHPNMRVAYVAQHAFHHVEQHLDKTPNEYIRWRYASGEDRESVEKITRQINEEEEKKMAQQIKMEDGVKRVLDKLLGRRKAKRSYEYEVQWQNSTPDLNSWFTRDKLTEMGFEKLVNEIDAKEAARLGLVTRPLTEAMVQKQLDDLGLEAAFGTHSHIRGLSGGQKVKVVLAAAMWNNPHILVLDEPTNYLDRDSLGALAGAIREYGGGVVMITHHAEFSEALCPETWAVADGKLTVTGQSEALKEAMKLEWKRQEEMTDAMGNTVKIKAPKKKLSNKEKKKAQKVRAARRERGEEVSDTEDDE</sequence>
<evidence type="ECO:0000256" key="1">
    <source>
        <dbReference type="ARBA" id="ARBA00004496"/>
    </source>
</evidence>
<evidence type="ECO:0000256" key="15">
    <source>
        <dbReference type="PROSITE-ProRule" id="PRU00103"/>
    </source>
</evidence>
<dbReference type="Proteomes" id="UP001465755">
    <property type="component" value="Unassembled WGS sequence"/>
</dbReference>
<dbReference type="Pfam" id="PF17947">
    <property type="entry name" value="4HB"/>
    <property type="match status" value="1"/>
</dbReference>
<evidence type="ECO:0000256" key="8">
    <source>
        <dbReference type="ARBA" id="ARBA00022801"/>
    </source>
</evidence>
<evidence type="ECO:0000259" key="17">
    <source>
        <dbReference type="PROSITE" id="PS50893"/>
    </source>
</evidence>
<evidence type="ECO:0000256" key="7">
    <source>
        <dbReference type="ARBA" id="ARBA00022768"/>
    </source>
</evidence>
<dbReference type="GO" id="GO:0003746">
    <property type="term" value="F:translation elongation factor activity"/>
    <property type="evidence" value="ECO:0007669"/>
    <property type="project" value="UniProtKB-KW"/>
</dbReference>
<comment type="catalytic activity">
    <reaction evidence="12">
        <text>ATP + H2O = ADP + phosphate + H(+)</text>
        <dbReference type="Rhea" id="RHEA:13065"/>
        <dbReference type="ChEBI" id="CHEBI:15377"/>
        <dbReference type="ChEBI" id="CHEBI:15378"/>
        <dbReference type="ChEBI" id="CHEBI:30616"/>
        <dbReference type="ChEBI" id="CHEBI:43474"/>
        <dbReference type="ChEBI" id="CHEBI:456216"/>
    </reaction>
</comment>
<dbReference type="InterPro" id="IPR021133">
    <property type="entry name" value="HEAT_type_2"/>
</dbReference>
<evidence type="ECO:0000256" key="3">
    <source>
        <dbReference type="ARBA" id="ARBA00011054"/>
    </source>
</evidence>
<dbReference type="Gene3D" id="2.40.50.990">
    <property type="match status" value="1"/>
</dbReference>
<keyword evidence="5" id="KW-0677">Repeat</keyword>
<dbReference type="InterPro" id="IPR027417">
    <property type="entry name" value="P-loop_NTPase"/>
</dbReference>
<dbReference type="InterPro" id="IPR016197">
    <property type="entry name" value="Chromo-like_dom_sf"/>
</dbReference>
<reference evidence="18 19" key="1">
    <citation type="journal article" date="2024" name="Nat. Commun.">
        <title>Phylogenomics reveals the evolutionary origins of lichenization in chlorophyte algae.</title>
        <authorList>
            <person name="Puginier C."/>
            <person name="Libourel C."/>
            <person name="Otte J."/>
            <person name="Skaloud P."/>
            <person name="Haon M."/>
            <person name="Grisel S."/>
            <person name="Petersen M."/>
            <person name="Berrin J.G."/>
            <person name="Delaux P.M."/>
            <person name="Dal Grande F."/>
            <person name="Keller J."/>
        </authorList>
    </citation>
    <scope>NUCLEOTIDE SEQUENCE [LARGE SCALE GENOMIC DNA]</scope>
    <source>
        <strain evidence="18 19">SAG 2036</strain>
    </source>
</reference>
<evidence type="ECO:0000313" key="19">
    <source>
        <dbReference type="Proteomes" id="UP001465755"/>
    </source>
</evidence>
<evidence type="ECO:0000256" key="5">
    <source>
        <dbReference type="ARBA" id="ARBA00022737"/>
    </source>
</evidence>
<organism evidence="18 19">
    <name type="scientific">Symbiochloris irregularis</name>
    <dbReference type="NCBI Taxonomy" id="706552"/>
    <lineage>
        <taxon>Eukaryota</taxon>
        <taxon>Viridiplantae</taxon>
        <taxon>Chlorophyta</taxon>
        <taxon>core chlorophytes</taxon>
        <taxon>Trebouxiophyceae</taxon>
        <taxon>Trebouxiales</taxon>
        <taxon>Trebouxiaceae</taxon>
        <taxon>Symbiochloris</taxon>
    </lineage>
</organism>
<keyword evidence="9" id="KW-0067">ATP-binding</keyword>
<evidence type="ECO:0000256" key="12">
    <source>
        <dbReference type="ARBA" id="ARBA00049360"/>
    </source>
</evidence>
<keyword evidence="8" id="KW-0378">Hydrolase</keyword>
<evidence type="ECO:0000256" key="13">
    <source>
        <dbReference type="ARBA" id="ARBA00050030"/>
    </source>
</evidence>
<accession>A0AAW1NPG0</accession>
<dbReference type="SUPFAM" id="SSF54160">
    <property type="entry name" value="Chromo domain-like"/>
    <property type="match status" value="1"/>
</dbReference>
<keyword evidence="4" id="KW-0963">Cytoplasm</keyword>
<keyword evidence="19" id="KW-1185">Reference proteome</keyword>
<keyword evidence="11" id="KW-0648">Protein biosynthesis</keyword>
<dbReference type="SMART" id="SM00382">
    <property type="entry name" value="AAA"/>
    <property type="match status" value="2"/>
</dbReference>
<dbReference type="FunFam" id="2.40.50.990:FF:000002">
    <property type="entry name" value="mRNA export factor elf1"/>
    <property type="match status" value="1"/>
</dbReference>
<dbReference type="PROSITE" id="PS00211">
    <property type="entry name" value="ABC_TRANSPORTER_1"/>
    <property type="match status" value="2"/>
</dbReference>
<feature type="domain" description="ABC transporter" evidence="17">
    <location>
        <begin position="726"/>
        <end position="1042"/>
    </location>
</feature>
<dbReference type="PROSITE" id="PS50077">
    <property type="entry name" value="HEAT_REPEAT"/>
    <property type="match status" value="1"/>
</dbReference>
<dbReference type="GO" id="GO:0005524">
    <property type="term" value="F:ATP binding"/>
    <property type="evidence" value="ECO:0007669"/>
    <property type="project" value="UniProtKB-KW"/>
</dbReference>
<dbReference type="SUPFAM" id="SSF48371">
    <property type="entry name" value="ARM repeat"/>
    <property type="match status" value="1"/>
</dbReference>
<evidence type="ECO:0000256" key="10">
    <source>
        <dbReference type="ARBA" id="ARBA00022884"/>
    </source>
</evidence>
<dbReference type="InterPro" id="IPR003593">
    <property type="entry name" value="AAA+_ATPase"/>
</dbReference>
<evidence type="ECO:0000256" key="16">
    <source>
        <dbReference type="SAM" id="MobiDB-lite"/>
    </source>
</evidence>
<dbReference type="InterPro" id="IPR003439">
    <property type="entry name" value="ABC_transporter-like_ATP-bd"/>
</dbReference>
<dbReference type="InterPro" id="IPR040533">
    <property type="entry name" value="EF3_4HB"/>
</dbReference>
<dbReference type="CDD" id="cd18626">
    <property type="entry name" value="CD_eEF3"/>
    <property type="match status" value="1"/>
</dbReference>
<keyword evidence="10" id="KW-0694">RNA-binding</keyword>
<keyword evidence="6" id="KW-0547">Nucleotide-binding</keyword>
<name>A0AAW1NPG0_9CHLO</name>
<dbReference type="FunFam" id="3.40.50.300:FF:000193">
    <property type="entry name" value="Probable Elongation factor 3"/>
    <property type="match status" value="1"/>
</dbReference>
<dbReference type="Gene3D" id="1.20.1390.20">
    <property type="match status" value="1"/>
</dbReference>
<feature type="repeat" description="HEAT" evidence="15">
    <location>
        <begin position="216"/>
        <end position="254"/>
    </location>
</feature>
<dbReference type="GO" id="GO:0003723">
    <property type="term" value="F:RNA binding"/>
    <property type="evidence" value="ECO:0007669"/>
    <property type="project" value="UniProtKB-KW"/>
</dbReference>
<dbReference type="Pfam" id="PF00005">
    <property type="entry name" value="ABC_tran"/>
    <property type="match status" value="3"/>
</dbReference>
<evidence type="ECO:0000313" key="18">
    <source>
        <dbReference type="EMBL" id="KAK9789544.1"/>
    </source>
</evidence>
<dbReference type="InterPro" id="IPR000953">
    <property type="entry name" value="Chromo/chromo_shadow_dom"/>
</dbReference>
<dbReference type="InterPro" id="IPR050611">
    <property type="entry name" value="ABCF"/>
</dbReference>
<dbReference type="SUPFAM" id="SSF52540">
    <property type="entry name" value="P-loop containing nucleoside triphosphate hydrolases"/>
    <property type="match status" value="2"/>
</dbReference>
<dbReference type="PANTHER" id="PTHR19211">
    <property type="entry name" value="ATP-BINDING TRANSPORT PROTEIN-RELATED"/>
    <property type="match status" value="1"/>
</dbReference>
<dbReference type="GO" id="GO:0016887">
    <property type="term" value="F:ATP hydrolysis activity"/>
    <property type="evidence" value="ECO:0007669"/>
    <property type="project" value="InterPro"/>
</dbReference>
<evidence type="ECO:0000256" key="2">
    <source>
        <dbReference type="ARBA" id="ARBA00004815"/>
    </source>
</evidence>
<protein>
    <recommendedName>
        <fullName evidence="13">Elongation factor 3</fullName>
    </recommendedName>
    <alternativeName>
        <fullName evidence="14">Eukaryotic elongation factor 3</fullName>
    </alternativeName>
</protein>
<feature type="compositionally biased region" description="Basic residues" evidence="16">
    <location>
        <begin position="1054"/>
        <end position="1073"/>
    </location>
</feature>
<evidence type="ECO:0000256" key="6">
    <source>
        <dbReference type="ARBA" id="ARBA00022741"/>
    </source>
</evidence>
<dbReference type="Gene3D" id="1.25.10.10">
    <property type="entry name" value="Leucine-rich Repeat Variant"/>
    <property type="match status" value="1"/>
</dbReference>
<keyword evidence="7" id="KW-0251">Elongation factor</keyword>
<dbReference type="InterPro" id="IPR016024">
    <property type="entry name" value="ARM-type_fold"/>
</dbReference>
<dbReference type="Pfam" id="PF24987">
    <property type="entry name" value="HEAT_EF3_N"/>
    <property type="match status" value="1"/>
</dbReference>
<comment type="similarity">
    <text evidence="3">Belongs to the ABC transporter superfamily. ABCF family. EF3 subfamily.</text>
</comment>
<evidence type="ECO:0000256" key="9">
    <source>
        <dbReference type="ARBA" id="ARBA00022840"/>
    </source>
</evidence>
<dbReference type="InterPro" id="IPR047038">
    <property type="entry name" value="eEF3_chromodomain-like_sf"/>
</dbReference>
<dbReference type="EMBL" id="JALJOQ010000207">
    <property type="protein sequence ID" value="KAK9789544.1"/>
    <property type="molecule type" value="Genomic_DNA"/>
</dbReference>
<dbReference type="Gene3D" id="3.40.50.300">
    <property type="entry name" value="P-loop containing nucleotide triphosphate hydrolases"/>
    <property type="match status" value="2"/>
</dbReference>
<dbReference type="SMART" id="SM01349">
    <property type="entry name" value="TOG"/>
    <property type="match status" value="1"/>
</dbReference>
<dbReference type="InterPro" id="IPR015688">
    <property type="entry name" value="eEF3_ABC2_chromodomain-like"/>
</dbReference>
<dbReference type="GO" id="GO:0005737">
    <property type="term" value="C:cytoplasm"/>
    <property type="evidence" value="ECO:0007669"/>
    <property type="project" value="UniProtKB-SubCell"/>
</dbReference>
<comment type="subcellular location">
    <subcellularLocation>
        <location evidence="1">Cytoplasm</location>
    </subcellularLocation>
</comment>
<dbReference type="PROSITE" id="PS50893">
    <property type="entry name" value="ABC_TRANSPORTER_2"/>
    <property type="match status" value="2"/>
</dbReference>
<evidence type="ECO:0000256" key="11">
    <source>
        <dbReference type="ARBA" id="ARBA00022917"/>
    </source>
</evidence>
<dbReference type="Pfam" id="PF24984">
    <property type="entry name" value="HEAT_EF3_GNC1"/>
    <property type="match status" value="1"/>
</dbReference>